<protein>
    <recommendedName>
        <fullName evidence="2">CN hydrolase domain-containing protein</fullName>
    </recommendedName>
</protein>
<evidence type="ECO:0000313" key="1">
    <source>
        <dbReference type="EMBL" id="GAF74088.1"/>
    </source>
</evidence>
<dbReference type="AlphaFoldDB" id="X0RZ84"/>
<reference evidence="1" key="1">
    <citation type="journal article" date="2014" name="Front. Microbiol.">
        <title>High frequency of phylogenetically diverse reductive dehalogenase-homologous genes in deep subseafloor sedimentary metagenomes.</title>
        <authorList>
            <person name="Kawai M."/>
            <person name="Futagami T."/>
            <person name="Toyoda A."/>
            <person name="Takaki Y."/>
            <person name="Nishi S."/>
            <person name="Hori S."/>
            <person name="Arai W."/>
            <person name="Tsubouchi T."/>
            <person name="Morono Y."/>
            <person name="Uchiyama I."/>
            <person name="Ito T."/>
            <person name="Fujiyama A."/>
            <person name="Inagaki F."/>
            <person name="Takami H."/>
        </authorList>
    </citation>
    <scope>NUCLEOTIDE SEQUENCE</scope>
    <source>
        <strain evidence="1">Expedition CK06-06</strain>
    </source>
</reference>
<name>X0RZ84_9ZZZZ</name>
<dbReference type="SUPFAM" id="SSF56317">
    <property type="entry name" value="Carbon-nitrogen hydrolase"/>
    <property type="match status" value="1"/>
</dbReference>
<proteinExistence type="predicted"/>
<comment type="caution">
    <text evidence="1">The sequence shown here is derived from an EMBL/GenBank/DDBJ whole genome shotgun (WGS) entry which is preliminary data.</text>
</comment>
<gene>
    <name evidence="1" type="ORF">S01H1_05512</name>
</gene>
<feature type="non-terminal residue" evidence="1">
    <location>
        <position position="1"/>
    </location>
</feature>
<accession>X0RZ84</accession>
<sequence>CYDNNFPEIAMIHKLHDVDMILSAHASRTGLWPQVLTPEFCADLIKREQLKCEKLYRGTAHSYNIYIFSTNTVGSATEGIEGVVSNHAGTVFGVDPRGEIILRTKATDKFIEEIHTVELKASKRRFNHHPTRNRDYMRLKALLDKAFSEAGY</sequence>
<evidence type="ECO:0008006" key="2">
    <source>
        <dbReference type="Google" id="ProtNLM"/>
    </source>
</evidence>
<dbReference type="InterPro" id="IPR036526">
    <property type="entry name" value="C-N_Hydrolase_sf"/>
</dbReference>
<dbReference type="Gene3D" id="3.60.110.10">
    <property type="entry name" value="Carbon-nitrogen hydrolase"/>
    <property type="match status" value="1"/>
</dbReference>
<dbReference type="EMBL" id="BARS01002871">
    <property type="protein sequence ID" value="GAF74088.1"/>
    <property type="molecule type" value="Genomic_DNA"/>
</dbReference>
<organism evidence="1">
    <name type="scientific">marine sediment metagenome</name>
    <dbReference type="NCBI Taxonomy" id="412755"/>
    <lineage>
        <taxon>unclassified sequences</taxon>
        <taxon>metagenomes</taxon>
        <taxon>ecological metagenomes</taxon>
    </lineage>
</organism>